<gene>
    <name evidence="3" type="ORF">BQ8794_140229</name>
</gene>
<keyword evidence="1" id="KW-1133">Transmembrane helix</keyword>
<dbReference type="Proteomes" id="UP000188388">
    <property type="component" value="Unassembled WGS sequence"/>
</dbReference>
<protein>
    <recommendedName>
        <fullName evidence="2">Putative Flp pilus-assembly TadG-like N-terminal domain-containing protein</fullName>
    </recommendedName>
</protein>
<feature type="domain" description="Putative Flp pilus-assembly TadG-like N-terminal" evidence="2">
    <location>
        <begin position="14"/>
        <end position="60"/>
    </location>
</feature>
<keyword evidence="1" id="KW-0812">Transmembrane</keyword>
<dbReference type="Pfam" id="PF13400">
    <property type="entry name" value="Tad"/>
    <property type="match status" value="1"/>
</dbReference>
<accession>A0A1R3V2G3</accession>
<dbReference type="RefSeq" id="WP_077374602.1">
    <property type="nucleotide sequence ID" value="NZ_FTPD01000006.1"/>
</dbReference>
<evidence type="ECO:0000313" key="4">
    <source>
        <dbReference type="Proteomes" id="UP000188388"/>
    </source>
</evidence>
<keyword evidence="4" id="KW-1185">Reference proteome</keyword>
<organism evidence="3 4">
    <name type="scientific">Mesorhizobium prunaredense</name>
    <dbReference type="NCBI Taxonomy" id="1631249"/>
    <lineage>
        <taxon>Bacteria</taxon>
        <taxon>Pseudomonadati</taxon>
        <taxon>Pseudomonadota</taxon>
        <taxon>Alphaproteobacteria</taxon>
        <taxon>Hyphomicrobiales</taxon>
        <taxon>Phyllobacteriaceae</taxon>
        <taxon>Mesorhizobium</taxon>
    </lineage>
</organism>
<dbReference type="InterPro" id="IPR028087">
    <property type="entry name" value="Tad_N"/>
</dbReference>
<name>A0A1R3V2G3_9HYPH</name>
<feature type="transmembrane region" description="Helical" evidence="1">
    <location>
        <begin position="15"/>
        <end position="35"/>
    </location>
</feature>
<dbReference type="STRING" id="1631249.BQ8794_140229"/>
<evidence type="ECO:0000313" key="3">
    <source>
        <dbReference type="EMBL" id="SIT54084.1"/>
    </source>
</evidence>
<proteinExistence type="predicted"/>
<sequence length="506" mass="54043">MLRIVRAFWHDQRGVALILVSIMLPAIIGFSLLAIDMSRANNLHNDLQKGADSFALAAAAELDGKPDAWTRAERALANLVENDSRFSSVTARADLDNGGVVNGTTACRNGGDIAWCFLASIPQSDSTAINPLTGVDANGVDRKAATSADAEFIMVSVQASRFNAIFPASFVGAGANNFFDVGATAVAGFAGVVVCDMTPLFICNPFPGQNLQDVANNQNFYRKGIKLVMGSTSWGPGNMGFLRPAVSHGYGEGDLADDIAHVDFPECVNSRGIYTQTGNLTTKAKAAFNTRFDMYGPHFSKTDASVPPAPNIRKGFDFAPKGNKPGTDPCDKIPGTDLTKFHGLTQDTAYPLFDGRIGNGLWDYEGYVAANYPNGELDDFEHEDGSAYTNANPPSRYDLYKYETDPANGLVDTLSVGGETGEALCHASPSTDPDRRLIYAAIVDCALYADELNGQSGSMTAMGFASFFLTEPVTGDDVLAEIVDIDGNKGRGTMMGFAKDNVQLYR</sequence>
<evidence type="ECO:0000256" key="1">
    <source>
        <dbReference type="SAM" id="Phobius"/>
    </source>
</evidence>
<dbReference type="EMBL" id="FTPD01000006">
    <property type="protein sequence ID" value="SIT54084.1"/>
    <property type="molecule type" value="Genomic_DNA"/>
</dbReference>
<keyword evidence="1" id="KW-0472">Membrane</keyword>
<reference evidence="4" key="1">
    <citation type="submission" date="2017-01" db="EMBL/GenBank/DDBJ databases">
        <authorList>
            <person name="Brunel B."/>
        </authorList>
    </citation>
    <scope>NUCLEOTIDE SEQUENCE [LARGE SCALE GENOMIC DNA]</scope>
</reference>
<evidence type="ECO:0000259" key="2">
    <source>
        <dbReference type="Pfam" id="PF13400"/>
    </source>
</evidence>
<dbReference type="AlphaFoldDB" id="A0A1R3V2G3"/>